<dbReference type="InterPro" id="IPR038973">
    <property type="entry name" value="MutL/Mlh/Pms-like"/>
</dbReference>
<dbReference type="InterPro" id="IPR014790">
    <property type="entry name" value="MutL_C"/>
</dbReference>
<feature type="domain" description="MutL C-terminal dimerisation" evidence="4">
    <location>
        <begin position="590"/>
        <end position="741"/>
    </location>
</feature>
<dbReference type="FunFam" id="3.30.230.10:FF:000070">
    <property type="entry name" value="mismatch repair endonuclease PMS2"/>
    <property type="match status" value="1"/>
</dbReference>
<gene>
    <name evidence="6" type="primary">NDAI0F02510</name>
    <name evidence="6" type="ordered locus">NDAI_0F02510</name>
</gene>
<dbReference type="Pfam" id="PF13589">
    <property type="entry name" value="HATPase_c_3"/>
    <property type="match status" value="1"/>
</dbReference>
<dbReference type="GO" id="GO:0000710">
    <property type="term" value="P:meiotic mismatch repair"/>
    <property type="evidence" value="ECO:0007669"/>
    <property type="project" value="EnsemblFungi"/>
</dbReference>
<dbReference type="Gene3D" id="3.30.1540.20">
    <property type="entry name" value="MutL, C-terminal domain, dimerisation subdomain"/>
    <property type="match status" value="1"/>
</dbReference>
<proteinExistence type="inferred from homology"/>
<organism evidence="6 7">
    <name type="scientific">Naumovozyma dairenensis (strain ATCC 10597 / BCRC 20456 / CBS 421 / NBRC 0211 / NRRL Y-12639)</name>
    <name type="common">Saccharomyces dairenensis</name>
    <dbReference type="NCBI Taxonomy" id="1071378"/>
    <lineage>
        <taxon>Eukaryota</taxon>
        <taxon>Fungi</taxon>
        <taxon>Dikarya</taxon>
        <taxon>Ascomycota</taxon>
        <taxon>Saccharomycotina</taxon>
        <taxon>Saccharomycetes</taxon>
        <taxon>Saccharomycetales</taxon>
        <taxon>Saccharomycetaceae</taxon>
        <taxon>Naumovozyma</taxon>
    </lineage>
</organism>
<evidence type="ECO:0000256" key="1">
    <source>
        <dbReference type="ARBA" id="ARBA00006082"/>
    </source>
</evidence>
<dbReference type="InterPro" id="IPR020568">
    <property type="entry name" value="Ribosomal_Su5_D2-typ_SF"/>
</dbReference>
<dbReference type="InterPro" id="IPR042121">
    <property type="entry name" value="MutL_C_regsub"/>
</dbReference>
<dbReference type="SMART" id="SM01340">
    <property type="entry name" value="DNA_mis_repair"/>
    <property type="match status" value="1"/>
</dbReference>
<evidence type="ECO:0000313" key="7">
    <source>
        <dbReference type="Proteomes" id="UP000000689"/>
    </source>
</evidence>
<sequence length="787" mass="90042">MTKKITPIGSKDVHKITSGQIIIDLVTAVKELVDNSIDAHATQIDIIFKNYGIESIECSDNGDGITPENYEFLALKHYTSKISTFDDVLHIQSLGFRGEALSSLCGIAKLIVTTTSDPPKADRLEYDRSGKLNSRTITSRNAGTTIQISKLFENLPVRRKEFIRTCRRQFTKCISLLQGYAIIQENIKFSVWNVSAKGRKTSVLSTPLAPSIPKKVLSIFGPSSTYGLDVLDLALDLNPLKKDMMKKYVNDTTFLNLDYTIQVKGYISKHSLGCGRNSKDRQFFYINKRPIEYPQLSKCCNDIYRQFNNAQFPSIFLNLVIPPQVIDVNVTPDKRIVFLQNEKYVLEELKIRLYEYFDNQDLVLPKQQSILKNHQSRIAKKRRLESTKENEKYATADSITKFLKEKGKENVKSCVISKPSTDISYRNLNDEEELVVVKIEDDTFKSNAKLANKDLVFSGKDDDLSSCEINTDNKFSNNDLSDEIDVNLEKIEKRVRFQLPPPLKEHIRHRSFTDNKYTKPSKASSRIVCLRVRNLMERIRKELKVVSVFSQKKRDNLVSAEPATGMKNIGEGDQYLTLMVKKEDFKKMKIVGQFNLGFIIVTRKIGNDYDLFVIDQHAADEKYNFERLQKITTFKSQRLIVPQPVELSIIDELIVIDNHSTFEKNGFKLIIDKNASQGQKIKIVALPVSKQTMINIDDFNELIHAIRENAGLNTEDLRCSKYRKLFAMRACRSSVMVGKPLTKKAMTTIVHNLSDLKKPWNCPHGRPTMRHLTELHGLNSFTKDYEI</sequence>
<dbReference type="GO" id="GO:0032139">
    <property type="term" value="F:dinucleotide insertion or deletion binding"/>
    <property type="evidence" value="ECO:0007669"/>
    <property type="project" value="EnsemblFungi"/>
</dbReference>
<reference evidence="6 7" key="1">
    <citation type="journal article" date="2011" name="Proc. Natl. Acad. Sci. U.S.A.">
        <title>Evolutionary erosion of yeast sex chromosomes by mating-type switching accidents.</title>
        <authorList>
            <person name="Gordon J.L."/>
            <person name="Armisen D."/>
            <person name="Proux-Wera E."/>
            <person name="Oheigeartaigh S.S."/>
            <person name="Byrne K.P."/>
            <person name="Wolfe K.H."/>
        </authorList>
    </citation>
    <scope>NUCLEOTIDE SEQUENCE [LARGE SCALE GENOMIC DNA]</scope>
    <source>
        <strain evidence="7">ATCC 10597 / BCRC 20456 / CBS 421 / NBRC 0211 / NRRL Y-12639</strain>
    </source>
</reference>
<dbReference type="GO" id="GO:0032389">
    <property type="term" value="C:MutLalpha complex"/>
    <property type="evidence" value="ECO:0007669"/>
    <property type="project" value="EnsemblFungi"/>
</dbReference>
<dbReference type="InterPro" id="IPR042120">
    <property type="entry name" value="MutL_C_dimsub"/>
</dbReference>
<dbReference type="eggNOG" id="KOG1978">
    <property type="taxonomic scope" value="Eukaryota"/>
</dbReference>
<dbReference type="SMART" id="SM00853">
    <property type="entry name" value="MutL_C"/>
    <property type="match status" value="1"/>
</dbReference>
<dbReference type="InterPro" id="IPR002099">
    <property type="entry name" value="MutL/Mlh/PMS"/>
</dbReference>
<keyword evidence="2" id="KW-0227">DNA damage</keyword>
<dbReference type="InterPro" id="IPR014721">
    <property type="entry name" value="Ribsml_uS5_D2-typ_fold_subgr"/>
</dbReference>
<evidence type="ECO:0000313" key="6">
    <source>
        <dbReference type="EMBL" id="CCD25569.1"/>
    </source>
</evidence>
<protein>
    <recommendedName>
        <fullName evidence="3">DNA mismatch repair protein PMS1</fullName>
    </recommendedName>
</protein>
<keyword evidence="7" id="KW-1185">Reference proteome</keyword>
<evidence type="ECO:0000259" key="4">
    <source>
        <dbReference type="SMART" id="SM00853"/>
    </source>
</evidence>
<dbReference type="InterPro" id="IPR036890">
    <property type="entry name" value="HATPase_C_sf"/>
</dbReference>
<dbReference type="GeneID" id="11496907"/>
<name>G0WCQ8_NAUDC</name>
<dbReference type="GO" id="GO:0003697">
    <property type="term" value="F:single-stranded DNA binding"/>
    <property type="evidence" value="ECO:0007669"/>
    <property type="project" value="EnsemblFungi"/>
</dbReference>
<dbReference type="GO" id="GO:0000404">
    <property type="term" value="F:heteroduplex DNA loop binding"/>
    <property type="evidence" value="ECO:0007669"/>
    <property type="project" value="EnsemblFungi"/>
</dbReference>
<dbReference type="Gene3D" id="3.30.1370.100">
    <property type="entry name" value="MutL, C-terminal domain, regulatory subdomain"/>
    <property type="match status" value="1"/>
</dbReference>
<dbReference type="HOGENOM" id="CLU_004131_0_2_1"/>
<dbReference type="NCBIfam" id="TIGR00585">
    <property type="entry name" value="mutl"/>
    <property type="match status" value="1"/>
</dbReference>
<dbReference type="InterPro" id="IPR037198">
    <property type="entry name" value="MutL_C_sf"/>
</dbReference>
<dbReference type="PROSITE" id="PS00058">
    <property type="entry name" value="DNA_MISMATCH_REPAIR_1"/>
    <property type="match status" value="1"/>
</dbReference>
<dbReference type="AlphaFoldDB" id="G0WCQ8"/>
<dbReference type="FunFam" id="3.30.565.10:FF:000014">
    <property type="entry name" value="Mismatch repair endonuclease pms1, putative"/>
    <property type="match status" value="1"/>
</dbReference>
<dbReference type="GO" id="GO:0005524">
    <property type="term" value="F:ATP binding"/>
    <property type="evidence" value="ECO:0007669"/>
    <property type="project" value="EnsemblFungi"/>
</dbReference>
<dbReference type="KEGG" id="ndi:NDAI_0F02510"/>
<dbReference type="STRING" id="1071378.G0WCQ8"/>
<dbReference type="GO" id="GO:0016887">
    <property type="term" value="F:ATP hydrolysis activity"/>
    <property type="evidence" value="ECO:0007669"/>
    <property type="project" value="EnsemblFungi"/>
</dbReference>
<dbReference type="CDD" id="cd03484">
    <property type="entry name" value="MutL_Trans_hPMS_2_like"/>
    <property type="match status" value="1"/>
</dbReference>
<dbReference type="SUPFAM" id="SSF118116">
    <property type="entry name" value="DNA mismatch repair protein MutL"/>
    <property type="match status" value="1"/>
</dbReference>
<accession>G0WCQ8</accession>
<dbReference type="PANTHER" id="PTHR10073">
    <property type="entry name" value="DNA MISMATCH REPAIR PROTEIN MLH, PMS, MUTL"/>
    <property type="match status" value="1"/>
</dbReference>
<dbReference type="InterPro" id="IPR014762">
    <property type="entry name" value="DNA_mismatch_repair_CS"/>
</dbReference>
<evidence type="ECO:0000259" key="5">
    <source>
        <dbReference type="SMART" id="SM01340"/>
    </source>
</evidence>
<evidence type="ECO:0000256" key="2">
    <source>
        <dbReference type="ARBA" id="ARBA00022763"/>
    </source>
</evidence>
<dbReference type="Pfam" id="PF01119">
    <property type="entry name" value="DNA_mis_repair"/>
    <property type="match status" value="1"/>
</dbReference>
<dbReference type="SUPFAM" id="SSF55874">
    <property type="entry name" value="ATPase domain of HSP90 chaperone/DNA topoisomerase II/histidine kinase"/>
    <property type="match status" value="1"/>
</dbReference>
<dbReference type="Proteomes" id="UP000000689">
    <property type="component" value="Chromosome 6"/>
</dbReference>
<dbReference type="RefSeq" id="XP_003670812.1">
    <property type="nucleotide sequence ID" value="XM_003670764.1"/>
</dbReference>
<dbReference type="CDD" id="cd16926">
    <property type="entry name" value="HATPase_MutL-MLH-PMS-like"/>
    <property type="match status" value="1"/>
</dbReference>
<dbReference type="FunFam" id="3.30.1370.100:FF:000001">
    <property type="entry name" value="Mismatch repair endonuclease pms1, putative"/>
    <property type="match status" value="1"/>
</dbReference>
<dbReference type="EMBL" id="HE580272">
    <property type="protein sequence ID" value="CCD25569.1"/>
    <property type="molecule type" value="Genomic_DNA"/>
</dbReference>
<dbReference type="GO" id="GO:0140664">
    <property type="term" value="F:ATP-dependent DNA damage sensor activity"/>
    <property type="evidence" value="ECO:0007669"/>
    <property type="project" value="InterPro"/>
</dbReference>
<dbReference type="InterPro" id="IPR013507">
    <property type="entry name" value="DNA_mismatch_S5_2-like"/>
</dbReference>
<evidence type="ECO:0000256" key="3">
    <source>
        <dbReference type="ARBA" id="ARBA00070941"/>
    </source>
</evidence>
<dbReference type="OMA" id="SFNNVQY"/>
<dbReference type="SUPFAM" id="SSF54211">
    <property type="entry name" value="Ribosomal protein S5 domain 2-like"/>
    <property type="match status" value="1"/>
</dbReference>
<feature type="domain" description="DNA mismatch repair protein S5" evidence="5">
    <location>
        <begin position="216"/>
        <end position="358"/>
    </location>
</feature>
<dbReference type="OrthoDB" id="10263226at2759"/>
<dbReference type="PANTHER" id="PTHR10073:SF52">
    <property type="entry name" value="MISMATCH REPAIR ENDONUCLEASE PMS2"/>
    <property type="match status" value="1"/>
</dbReference>
<dbReference type="Pfam" id="PF08676">
    <property type="entry name" value="MutL_C"/>
    <property type="match status" value="1"/>
</dbReference>
<dbReference type="Gene3D" id="3.30.230.10">
    <property type="match status" value="1"/>
</dbReference>
<dbReference type="Gene3D" id="3.30.565.10">
    <property type="entry name" value="Histidine kinase-like ATPase, C-terminal domain"/>
    <property type="match status" value="1"/>
</dbReference>
<comment type="similarity">
    <text evidence="1">Belongs to the DNA mismatch repair MutL/HexB family.</text>
</comment>